<evidence type="ECO:0000256" key="2">
    <source>
        <dbReference type="ARBA" id="ARBA00001946"/>
    </source>
</evidence>
<keyword evidence="10" id="KW-0460">Magnesium</keyword>
<dbReference type="SUPFAM" id="SSF53098">
    <property type="entry name" value="Ribonuclease H-like"/>
    <property type="match status" value="1"/>
</dbReference>
<organism evidence="17 18">
    <name type="scientific">SAR92 bacterium BACL26 MAG-121220-bin70</name>
    <dbReference type="NCBI Taxonomy" id="1655626"/>
    <lineage>
        <taxon>Bacteria</taxon>
        <taxon>Pseudomonadati</taxon>
        <taxon>Pseudomonadota</taxon>
        <taxon>Gammaproteobacteria</taxon>
        <taxon>Cellvibrionales</taxon>
        <taxon>Porticoccaceae</taxon>
        <taxon>SAR92 clade</taxon>
    </lineage>
</organism>
<dbReference type="CDD" id="cd06138">
    <property type="entry name" value="ExoI_N"/>
    <property type="match status" value="1"/>
</dbReference>
<dbReference type="GO" id="GO:0006281">
    <property type="term" value="P:DNA repair"/>
    <property type="evidence" value="ECO:0007669"/>
    <property type="project" value="UniProtKB-KW"/>
</dbReference>
<dbReference type="InterPro" id="IPR013520">
    <property type="entry name" value="Ribonucl_H"/>
</dbReference>
<keyword evidence="6" id="KW-0479">Metal-binding</keyword>
<dbReference type="InterPro" id="IPR038649">
    <property type="entry name" value="EXOI_SH3_sf"/>
</dbReference>
<feature type="domain" description="ExoI SH3-like" evidence="15">
    <location>
        <begin position="196"/>
        <end position="349"/>
    </location>
</feature>
<dbReference type="EC" id="3.1.11.1" evidence="3"/>
<dbReference type="InterPro" id="IPR058561">
    <property type="entry name" value="Exonuc_1_C"/>
</dbReference>
<gene>
    <name evidence="17" type="ORF">ABS24_07620</name>
</gene>
<dbReference type="SMART" id="SM00479">
    <property type="entry name" value="EXOIII"/>
    <property type="match status" value="1"/>
</dbReference>
<evidence type="ECO:0000256" key="5">
    <source>
        <dbReference type="ARBA" id="ARBA00022722"/>
    </source>
</evidence>
<dbReference type="Pfam" id="PF00929">
    <property type="entry name" value="RNase_T"/>
    <property type="match status" value="1"/>
</dbReference>
<evidence type="ECO:0000256" key="10">
    <source>
        <dbReference type="ARBA" id="ARBA00022842"/>
    </source>
</evidence>
<comment type="caution">
    <text evidence="17">The sequence shown here is derived from an EMBL/GenBank/DDBJ whole genome shotgun (WGS) entry which is preliminary data.</text>
</comment>
<keyword evidence="7" id="KW-0227">DNA damage</keyword>
<evidence type="ECO:0000256" key="14">
    <source>
        <dbReference type="ARBA" id="ARBA00046792"/>
    </source>
</evidence>
<comment type="catalytic activity">
    <reaction evidence="1">
        <text>Exonucleolytic cleavage in the 3'- to 5'-direction to yield nucleoside 5'-phosphates.</text>
        <dbReference type="EC" id="3.1.11.1"/>
    </reaction>
</comment>
<dbReference type="Gene3D" id="3.30.420.10">
    <property type="entry name" value="Ribonuclease H-like superfamily/Ribonuclease H"/>
    <property type="match status" value="1"/>
</dbReference>
<dbReference type="PROSITE" id="PS51785">
    <property type="entry name" value="EXOI_C"/>
    <property type="match status" value="1"/>
</dbReference>
<evidence type="ECO:0000313" key="18">
    <source>
        <dbReference type="Proteomes" id="UP000051213"/>
    </source>
</evidence>
<evidence type="ECO:0000256" key="12">
    <source>
        <dbReference type="ARBA" id="ARBA00023204"/>
    </source>
</evidence>
<dbReference type="NCBIfam" id="NF008746">
    <property type="entry name" value="PRK11779.1"/>
    <property type="match status" value="1"/>
</dbReference>
<keyword evidence="9 17" id="KW-0269">Exonuclease</keyword>
<dbReference type="InterPro" id="IPR012337">
    <property type="entry name" value="RNaseH-like_sf"/>
</dbReference>
<dbReference type="Pfam" id="PF08411">
    <property type="entry name" value="ExoI_SH3"/>
    <property type="match status" value="1"/>
</dbReference>
<evidence type="ECO:0000256" key="8">
    <source>
        <dbReference type="ARBA" id="ARBA00022801"/>
    </source>
</evidence>
<dbReference type="Gene3D" id="1.20.1280.70">
    <property type="entry name" value="Exonuclease ExoI, domain 3"/>
    <property type="match status" value="1"/>
</dbReference>
<dbReference type="Gene3D" id="3.30.1520.20">
    <property type="entry name" value="Exonuclease ExoI, domain 2"/>
    <property type="match status" value="1"/>
</dbReference>
<accession>A0A0R2U0L5</accession>
<reference evidence="17 18" key="1">
    <citation type="submission" date="2015-10" db="EMBL/GenBank/DDBJ databases">
        <title>Metagenome-Assembled Genomes uncover a global brackish microbiome.</title>
        <authorList>
            <person name="Hugerth L.W."/>
            <person name="Larsson J."/>
            <person name="Alneberg J."/>
            <person name="Lindh M.V."/>
            <person name="Legrand C."/>
            <person name="Pinhassi J."/>
            <person name="Andersson A.F."/>
        </authorList>
    </citation>
    <scope>NUCLEOTIDE SEQUENCE [LARGE SCALE GENOMIC DNA]</scope>
    <source>
        <strain evidence="17">BACL26 MAG-121220-bin70</strain>
    </source>
</reference>
<keyword evidence="12" id="KW-0234">DNA repair</keyword>
<keyword evidence="11" id="KW-0238">DNA-binding</keyword>
<evidence type="ECO:0000256" key="13">
    <source>
        <dbReference type="ARBA" id="ARBA00031220"/>
    </source>
</evidence>
<feature type="non-terminal residue" evidence="17">
    <location>
        <position position="413"/>
    </location>
</feature>
<feature type="domain" description="ExoI C-terminal" evidence="16">
    <location>
        <begin position="352"/>
        <end position="413"/>
    </location>
</feature>
<evidence type="ECO:0000256" key="1">
    <source>
        <dbReference type="ARBA" id="ARBA00000563"/>
    </source>
</evidence>
<keyword evidence="5" id="KW-0540">Nuclease</keyword>
<dbReference type="GO" id="GO:0046872">
    <property type="term" value="F:metal ion binding"/>
    <property type="evidence" value="ECO:0007669"/>
    <property type="project" value="UniProtKB-KW"/>
</dbReference>
<dbReference type="InterPro" id="IPR034747">
    <property type="entry name" value="EXOI_SH3"/>
</dbReference>
<keyword evidence="8" id="KW-0378">Hydrolase</keyword>
<protein>
    <recommendedName>
        <fullName evidence="4">Exodeoxyribonuclease I</fullName>
        <ecNumber evidence="3">3.1.11.1</ecNumber>
    </recommendedName>
    <alternativeName>
        <fullName evidence="13">DNA deoxyribophosphodiesterase</fullName>
    </alternativeName>
</protein>
<proteinExistence type="predicted"/>
<evidence type="ECO:0000256" key="3">
    <source>
        <dbReference type="ARBA" id="ARBA00012108"/>
    </source>
</evidence>
<dbReference type="GO" id="GO:0003677">
    <property type="term" value="F:DNA binding"/>
    <property type="evidence" value="ECO:0007669"/>
    <property type="project" value="UniProtKB-KW"/>
</dbReference>
<evidence type="ECO:0000259" key="15">
    <source>
        <dbReference type="PROSITE" id="PS51784"/>
    </source>
</evidence>
<dbReference type="PROSITE" id="PS51784">
    <property type="entry name" value="EXOI_SH3"/>
    <property type="match status" value="1"/>
</dbReference>
<dbReference type="InterPro" id="IPR013620">
    <property type="entry name" value="Exonuc_1_SH3"/>
</dbReference>
<comment type="subunit">
    <text evidence="14">Monomer. Interacts with ssb (via C-terminus); this interaction stimulates the exonuclease activity by recruiting the enzyme to its substrate.</text>
</comment>
<evidence type="ECO:0000256" key="6">
    <source>
        <dbReference type="ARBA" id="ARBA00022723"/>
    </source>
</evidence>
<evidence type="ECO:0000256" key="4">
    <source>
        <dbReference type="ARBA" id="ARBA00019900"/>
    </source>
</evidence>
<dbReference type="FunFam" id="3.30.420.10:FF:000033">
    <property type="entry name" value="Exodeoxyribonuclease I"/>
    <property type="match status" value="1"/>
</dbReference>
<dbReference type="EMBL" id="LICA01000604">
    <property type="protein sequence ID" value="KRO91131.1"/>
    <property type="molecule type" value="Genomic_DNA"/>
</dbReference>
<dbReference type="InterPro" id="IPR036397">
    <property type="entry name" value="RNaseH_sf"/>
</dbReference>
<dbReference type="AlphaFoldDB" id="A0A0R2U0L5"/>
<sequence length="413" mass="47295">MANTFYWHDYETFGVDPSKDRPSQFAGLRTDEDLNPIGDPLVIYCQPQKDILPAPQACLITGITPQLALEKGLSEPQFIEAIHRQLSVPGTCGVGYNSIRFDDEVTRYALYRNFFDPYQREWKNGNSRWDVMDMLRLTRALRPEGIEWPDHEPGRPSFKLEHLTAANGLDHKAAHDALSDVTATIAVAKLVKDKQPRLFDYVVNMRSKKAVGEMLNLSQRKPFFHISGMLSRAHMYGAIMMPLAQHPTNNNGIICIDLSFDPEVLLDLSPEEIARRVFTSTAELRDHEVRIPLKVVYINKAPVVTTHRLLDEAAAKRLNIDVPLCELHWQRLNQMDLSAKLQAVFNSQSFPEKPDAEQRLYDGFLPNGDKHLLEEVRQASCADLTEHRFHFSDPRYNDLLFSYRARYFNDSLS</sequence>
<comment type="cofactor">
    <cofactor evidence="2">
        <name>Mg(2+)</name>
        <dbReference type="ChEBI" id="CHEBI:18420"/>
    </cofactor>
</comment>
<evidence type="ECO:0000256" key="7">
    <source>
        <dbReference type="ARBA" id="ARBA00022763"/>
    </source>
</evidence>
<dbReference type="Pfam" id="PF26016">
    <property type="entry name" value="ExoI_C"/>
    <property type="match status" value="1"/>
</dbReference>
<evidence type="ECO:0000256" key="11">
    <source>
        <dbReference type="ARBA" id="ARBA00023125"/>
    </source>
</evidence>
<dbReference type="GO" id="GO:0008310">
    <property type="term" value="F:single-stranded DNA 3'-5' DNA exonuclease activity"/>
    <property type="evidence" value="ECO:0007669"/>
    <property type="project" value="UniProtKB-EC"/>
</dbReference>
<evidence type="ECO:0000256" key="9">
    <source>
        <dbReference type="ARBA" id="ARBA00022839"/>
    </source>
</evidence>
<dbReference type="Proteomes" id="UP000051213">
    <property type="component" value="Unassembled WGS sequence"/>
</dbReference>
<evidence type="ECO:0000259" key="16">
    <source>
        <dbReference type="PROSITE" id="PS51785"/>
    </source>
</evidence>
<evidence type="ECO:0000313" key="17">
    <source>
        <dbReference type="EMBL" id="KRO91131.1"/>
    </source>
</evidence>
<name>A0A0R2U0L5_9GAMM</name>